<evidence type="ECO:0000259" key="8">
    <source>
        <dbReference type="Pfam" id="PF00149"/>
    </source>
</evidence>
<evidence type="ECO:0000256" key="2">
    <source>
        <dbReference type="ARBA" id="ARBA00011322"/>
    </source>
</evidence>
<dbReference type="EMBL" id="AYZE01000016">
    <property type="protein sequence ID" value="KRM90191.1"/>
    <property type="molecule type" value="Genomic_DNA"/>
</dbReference>
<dbReference type="GO" id="GO:0006310">
    <property type="term" value="P:DNA recombination"/>
    <property type="evidence" value="ECO:0007669"/>
    <property type="project" value="UniProtKB-KW"/>
</dbReference>
<dbReference type="InterPro" id="IPR004843">
    <property type="entry name" value="Calcineurin-like_PHP"/>
</dbReference>
<dbReference type="GO" id="GO:0008408">
    <property type="term" value="F:3'-5' exonuclease activity"/>
    <property type="evidence" value="ECO:0007669"/>
    <property type="project" value="InterPro"/>
</dbReference>
<organism evidence="10 11">
    <name type="scientific">Liquorilactobacillus cacaonum DSM 21116</name>
    <dbReference type="NCBI Taxonomy" id="1423729"/>
    <lineage>
        <taxon>Bacteria</taxon>
        <taxon>Bacillati</taxon>
        <taxon>Bacillota</taxon>
        <taxon>Bacilli</taxon>
        <taxon>Lactobacillales</taxon>
        <taxon>Lactobacillaceae</taxon>
        <taxon>Liquorilactobacillus</taxon>
    </lineage>
</organism>
<dbReference type="Gene3D" id="3.60.21.10">
    <property type="match status" value="1"/>
</dbReference>
<dbReference type="SUPFAM" id="SSF56300">
    <property type="entry name" value="Metallo-dependent phosphatases"/>
    <property type="match status" value="1"/>
</dbReference>
<dbReference type="CDD" id="cd00840">
    <property type="entry name" value="MPP_Mre11_N"/>
    <property type="match status" value="1"/>
</dbReference>
<name>A0A0R2CEM3_9LACO</name>
<dbReference type="InterPro" id="IPR026843">
    <property type="entry name" value="SbcD_C"/>
</dbReference>
<gene>
    <name evidence="7" type="primary">sbcD</name>
    <name evidence="10" type="ORF">FC80_GL001528</name>
</gene>
<keyword evidence="7" id="KW-0233">DNA recombination</keyword>
<proteinExistence type="inferred from homology"/>
<keyword evidence="6 7" id="KW-0269">Exonuclease</keyword>
<comment type="caution">
    <text evidence="10">The sequence shown here is derived from an EMBL/GenBank/DDBJ whole genome shotgun (WGS) entry which is preliminary data.</text>
</comment>
<evidence type="ECO:0000259" key="9">
    <source>
        <dbReference type="Pfam" id="PF12320"/>
    </source>
</evidence>
<dbReference type="OrthoDB" id="9773856at2"/>
<evidence type="ECO:0000256" key="7">
    <source>
        <dbReference type="RuleBase" id="RU363069"/>
    </source>
</evidence>
<keyword evidence="11" id="KW-1185">Reference proteome</keyword>
<evidence type="ECO:0000256" key="4">
    <source>
        <dbReference type="ARBA" id="ARBA00022722"/>
    </source>
</evidence>
<dbReference type="PATRIC" id="fig|1423729.3.peg.1550"/>
<evidence type="ECO:0000313" key="10">
    <source>
        <dbReference type="EMBL" id="KRM90191.1"/>
    </source>
</evidence>
<dbReference type="Proteomes" id="UP000051131">
    <property type="component" value="Unassembled WGS sequence"/>
</dbReference>
<evidence type="ECO:0000256" key="1">
    <source>
        <dbReference type="ARBA" id="ARBA00010555"/>
    </source>
</evidence>
<evidence type="ECO:0000256" key="3">
    <source>
        <dbReference type="ARBA" id="ARBA00013365"/>
    </source>
</evidence>
<dbReference type="Pfam" id="PF12320">
    <property type="entry name" value="SbcD_C"/>
    <property type="match status" value="1"/>
</dbReference>
<dbReference type="STRING" id="1423729.FC80_GL001528"/>
<dbReference type="InterPro" id="IPR004593">
    <property type="entry name" value="SbcD"/>
</dbReference>
<comment type="subunit">
    <text evidence="2 7">Heterodimer of SbcC and SbcD.</text>
</comment>
<comment type="function">
    <text evidence="7">SbcCD cleaves DNA hairpin structures. These structures can inhibit DNA replication and are intermediates in certain DNA recombination reactions. The complex acts as a 3'-&gt;5' double strand exonuclease that can open hairpins. It also has a 5' single-strand endonuclease activity.</text>
</comment>
<dbReference type="RefSeq" id="WP_057829739.1">
    <property type="nucleotide sequence ID" value="NZ_AYZE01000016.1"/>
</dbReference>
<evidence type="ECO:0000256" key="5">
    <source>
        <dbReference type="ARBA" id="ARBA00022801"/>
    </source>
</evidence>
<dbReference type="AlphaFoldDB" id="A0A0R2CEM3"/>
<evidence type="ECO:0000313" key="11">
    <source>
        <dbReference type="Proteomes" id="UP000051131"/>
    </source>
</evidence>
<dbReference type="GO" id="GO:0004519">
    <property type="term" value="F:endonuclease activity"/>
    <property type="evidence" value="ECO:0007669"/>
    <property type="project" value="UniProtKB-KW"/>
</dbReference>
<accession>A0A0R2CEM3</accession>
<feature type="domain" description="Nuclease SbcCD subunit D C-terminal" evidence="9">
    <location>
        <begin position="261"/>
        <end position="348"/>
    </location>
</feature>
<reference evidence="10 11" key="1">
    <citation type="journal article" date="2015" name="Genome Announc.">
        <title>Expanding the biotechnology potential of lactobacilli through comparative genomics of 213 strains and associated genera.</title>
        <authorList>
            <person name="Sun Z."/>
            <person name="Harris H.M."/>
            <person name="McCann A."/>
            <person name="Guo C."/>
            <person name="Argimon S."/>
            <person name="Zhang W."/>
            <person name="Yang X."/>
            <person name="Jeffery I.B."/>
            <person name="Cooney J.C."/>
            <person name="Kagawa T.F."/>
            <person name="Liu W."/>
            <person name="Song Y."/>
            <person name="Salvetti E."/>
            <person name="Wrobel A."/>
            <person name="Rasinkangas P."/>
            <person name="Parkhill J."/>
            <person name="Rea M.C."/>
            <person name="O'Sullivan O."/>
            <person name="Ritari J."/>
            <person name="Douillard F.P."/>
            <person name="Paul Ross R."/>
            <person name="Yang R."/>
            <person name="Briner A.E."/>
            <person name="Felis G.E."/>
            <person name="de Vos W.M."/>
            <person name="Barrangou R."/>
            <person name="Klaenhammer T.R."/>
            <person name="Caufield P.W."/>
            <person name="Cui Y."/>
            <person name="Zhang H."/>
            <person name="O'Toole P.W."/>
        </authorList>
    </citation>
    <scope>NUCLEOTIDE SEQUENCE [LARGE SCALE GENOMIC DNA]</scope>
    <source>
        <strain evidence="10 11">DSM 21116</strain>
    </source>
</reference>
<comment type="similarity">
    <text evidence="1 7">Belongs to the SbcD family.</text>
</comment>
<keyword evidence="5 7" id="KW-0378">Hydrolase</keyword>
<protein>
    <recommendedName>
        <fullName evidence="3 7">Nuclease SbcCD subunit D</fullName>
    </recommendedName>
</protein>
<dbReference type="PANTHER" id="PTHR30337">
    <property type="entry name" value="COMPONENT OF ATP-DEPENDENT DSDNA EXONUCLEASE"/>
    <property type="match status" value="1"/>
</dbReference>
<dbReference type="InterPro" id="IPR029052">
    <property type="entry name" value="Metallo-depent_PP-like"/>
</dbReference>
<keyword evidence="7" id="KW-0235">DNA replication</keyword>
<evidence type="ECO:0000256" key="6">
    <source>
        <dbReference type="ARBA" id="ARBA00022839"/>
    </source>
</evidence>
<dbReference type="GO" id="GO:0006260">
    <property type="term" value="P:DNA replication"/>
    <property type="evidence" value="ECO:0007669"/>
    <property type="project" value="UniProtKB-KW"/>
</dbReference>
<dbReference type="NCBIfam" id="TIGR00619">
    <property type="entry name" value="sbcd"/>
    <property type="match status" value="1"/>
</dbReference>
<dbReference type="PANTHER" id="PTHR30337:SF0">
    <property type="entry name" value="NUCLEASE SBCCD SUBUNIT D"/>
    <property type="match status" value="1"/>
</dbReference>
<dbReference type="Pfam" id="PF00149">
    <property type="entry name" value="Metallophos"/>
    <property type="match status" value="1"/>
</dbReference>
<dbReference type="InterPro" id="IPR050535">
    <property type="entry name" value="DNA_Repair-Maintenance_Comp"/>
</dbReference>
<sequence>MRFLHTADWHIGRKLYGYELIREQEDAFAQISRIAVQEKVDAVVVAGDLYDRALPSEDAVKQLNKMIVELNLKLKKPILAISGNHDSAVRLNTGHEWFKETQYFLNTTVEEAMTPIEFPDTQFFLLPYFQLFQARNFFEDESLNDLTTVIEKIICQMKKRFNSEKKHVLVAHFFAAGSTKTESETKIEVGGLNAVPVDILDDFDYVALGHLHDVNALHNPKVKYSGSPVKFSVSEAKTTKGVWIVDTEPFQIEFVPLKPLNDIILLEDNYENLISPRIYTGMKESDFVAITLKDNAVIPNVMNNLREFYPKIISLTRKNQVLEIPKDEADVFELDPMKLLGSFFEDMTGEKMTKLQEKWATDSLEYVNGGEMK</sequence>
<feature type="domain" description="Calcineurin-like phosphoesterase" evidence="8">
    <location>
        <begin position="1"/>
        <end position="212"/>
    </location>
</feature>
<dbReference type="InterPro" id="IPR041796">
    <property type="entry name" value="Mre11_N"/>
</dbReference>
<keyword evidence="7" id="KW-0255">Endonuclease</keyword>
<keyword evidence="4 7" id="KW-0540">Nuclease</keyword>